<evidence type="ECO:0000256" key="1">
    <source>
        <dbReference type="ARBA" id="ARBA00022723"/>
    </source>
</evidence>
<feature type="domain" description="Fe2OG dioxygenase" evidence="5">
    <location>
        <begin position="153"/>
        <end position="277"/>
    </location>
</feature>
<evidence type="ECO:0000259" key="5">
    <source>
        <dbReference type="PROSITE" id="PS51471"/>
    </source>
</evidence>
<evidence type="ECO:0000313" key="6">
    <source>
        <dbReference type="EMBL" id="CAB9528368.1"/>
    </source>
</evidence>
<dbReference type="InterPro" id="IPR027443">
    <property type="entry name" value="IPNS-like_sf"/>
</dbReference>
<dbReference type="PROSITE" id="PS51471">
    <property type="entry name" value="FE2OG_OXY"/>
    <property type="match status" value="1"/>
</dbReference>
<evidence type="ECO:0000256" key="2">
    <source>
        <dbReference type="ARBA" id="ARBA00023004"/>
    </source>
</evidence>
<keyword evidence="2 3" id="KW-0408">Iron</keyword>
<proteinExistence type="inferred from homology"/>
<evidence type="ECO:0000256" key="4">
    <source>
        <dbReference type="SAM" id="MobiDB-lite"/>
    </source>
</evidence>
<dbReference type="Gene3D" id="2.60.120.330">
    <property type="entry name" value="B-lactam Antibiotic, Isopenicillin N Synthase, Chain"/>
    <property type="match status" value="1"/>
</dbReference>
<protein>
    <submittedName>
        <fullName evidence="6">Gibberellin 20 oxidase 2</fullName>
    </submittedName>
</protein>
<comment type="caution">
    <text evidence="6">The sequence shown here is derived from an EMBL/GenBank/DDBJ whole genome shotgun (WGS) entry which is preliminary data.</text>
</comment>
<organism evidence="6 7">
    <name type="scientific">Seminavis robusta</name>
    <dbReference type="NCBI Taxonomy" id="568900"/>
    <lineage>
        <taxon>Eukaryota</taxon>
        <taxon>Sar</taxon>
        <taxon>Stramenopiles</taxon>
        <taxon>Ochrophyta</taxon>
        <taxon>Bacillariophyta</taxon>
        <taxon>Bacillariophyceae</taxon>
        <taxon>Bacillariophycidae</taxon>
        <taxon>Naviculales</taxon>
        <taxon>Naviculaceae</taxon>
        <taxon>Seminavis</taxon>
    </lineage>
</organism>
<dbReference type="EMBL" id="CAICTM010002207">
    <property type="protein sequence ID" value="CAB9528368.1"/>
    <property type="molecule type" value="Genomic_DNA"/>
</dbReference>
<dbReference type="AlphaFoldDB" id="A0A9N8HV05"/>
<accession>A0A9N8HV05</accession>
<feature type="region of interest" description="Disordered" evidence="4">
    <location>
        <begin position="299"/>
        <end position="322"/>
    </location>
</feature>
<dbReference type="InterPro" id="IPR044861">
    <property type="entry name" value="IPNS-like_FE2OG_OXY"/>
</dbReference>
<dbReference type="InterPro" id="IPR050295">
    <property type="entry name" value="Plant_2OG-oxidoreductases"/>
</dbReference>
<evidence type="ECO:0000313" key="7">
    <source>
        <dbReference type="Proteomes" id="UP001153069"/>
    </source>
</evidence>
<dbReference type="InterPro" id="IPR005123">
    <property type="entry name" value="Oxoglu/Fe-dep_dioxygenase_dom"/>
</dbReference>
<comment type="similarity">
    <text evidence="3">Belongs to the iron/ascorbate-dependent oxidoreductase family.</text>
</comment>
<dbReference type="Proteomes" id="UP001153069">
    <property type="component" value="Unassembled WGS sequence"/>
</dbReference>
<dbReference type="OrthoDB" id="288590at2759"/>
<dbReference type="GO" id="GO:0016491">
    <property type="term" value="F:oxidoreductase activity"/>
    <property type="evidence" value="ECO:0007669"/>
    <property type="project" value="UniProtKB-KW"/>
</dbReference>
<keyword evidence="3" id="KW-0560">Oxidoreductase</keyword>
<keyword evidence="7" id="KW-1185">Reference proteome</keyword>
<dbReference type="SUPFAM" id="SSF51197">
    <property type="entry name" value="Clavaminate synthase-like"/>
    <property type="match status" value="1"/>
</dbReference>
<keyword evidence="1 3" id="KW-0479">Metal-binding</keyword>
<reference evidence="6" key="1">
    <citation type="submission" date="2020-06" db="EMBL/GenBank/DDBJ databases">
        <authorList>
            <consortium name="Plant Systems Biology data submission"/>
        </authorList>
    </citation>
    <scope>NUCLEOTIDE SEQUENCE</scope>
    <source>
        <strain evidence="6">D6</strain>
    </source>
</reference>
<dbReference type="GO" id="GO:0046872">
    <property type="term" value="F:metal ion binding"/>
    <property type="evidence" value="ECO:0007669"/>
    <property type="project" value="UniProtKB-KW"/>
</dbReference>
<sequence>MESSPFEVAPLITLSSEVWLVDSGKSSHQQQQEIGKEVVSALQRSGFLLIQSDIMPRELQNQALQDATSWLTGSSSNPLVTTHPTDPKSYVMLDAKHKQDDELALLQPYFTPALMEYWNACEKLKMCVLRAIGVGLQVLENPEDLSAWHSQSEHSAMRLLYYPPATATTGNRCKAHSDYGSCTLLSTDGVSGLEILLDGKWWPVPHVPGAMVVNIGSLLSEWTTTTSAHDDKNNVPPLLATLHRVAGPASENSASDPSVLRQAMAQGRTSIAFFADPDNDTPLAQKGTSIEDYIAWRSGGSHEDRSGIAFTAAEQDLMRPEK</sequence>
<dbReference type="Pfam" id="PF03171">
    <property type="entry name" value="2OG-FeII_Oxy"/>
    <property type="match status" value="1"/>
</dbReference>
<name>A0A9N8HV05_9STRA</name>
<gene>
    <name evidence="6" type="ORF">SEMRO_2209_G319160.1</name>
</gene>
<dbReference type="PANTHER" id="PTHR47991">
    <property type="entry name" value="OXOGLUTARATE/IRON-DEPENDENT DIOXYGENASE"/>
    <property type="match status" value="1"/>
</dbReference>
<evidence type="ECO:0000256" key="3">
    <source>
        <dbReference type="RuleBase" id="RU003682"/>
    </source>
</evidence>